<accession>A0A371GRL7</accession>
<reference evidence="1" key="1">
    <citation type="submission" date="2018-05" db="EMBL/GenBank/DDBJ databases">
        <title>Draft genome of Mucuna pruriens seed.</title>
        <authorList>
            <person name="Nnadi N.E."/>
            <person name="Vos R."/>
            <person name="Hasami M.H."/>
            <person name="Devisetty U.K."/>
            <person name="Aguiy J.C."/>
        </authorList>
    </citation>
    <scope>NUCLEOTIDE SEQUENCE [LARGE SCALE GENOMIC DNA]</scope>
    <source>
        <strain evidence="1">JCA_2017</strain>
    </source>
</reference>
<proteinExistence type="predicted"/>
<gene>
    <name evidence="1" type="ORF">CR513_24572</name>
</gene>
<evidence type="ECO:0000313" key="1">
    <source>
        <dbReference type="EMBL" id="RDX93208.1"/>
    </source>
</evidence>
<name>A0A371GRL7_MUCPR</name>
<dbReference type="EMBL" id="QJKJ01004675">
    <property type="protein sequence ID" value="RDX93208.1"/>
    <property type="molecule type" value="Genomic_DNA"/>
</dbReference>
<sequence>MNTSQHSDTTFPLRIGPKHPAGNLCTIVACLPIAHTTISSRTIPKKEKQNTTFIIFTTAKAKLNSYLITNRASSSCTSTSPIAGRSFGSNIKHLFVISINTSQHSGAIFPLRFGSIFSSTGFGHVIFEEAMLQIVTRDKQPSQADAILPKIC</sequence>
<comment type="caution">
    <text evidence="1">The sequence shown here is derived from an EMBL/GenBank/DDBJ whole genome shotgun (WGS) entry which is preliminary data.</text>
</comment>
<feature type="non-terminal residue" evidence="1">
    <location>
        <position position="1"/>
    </location>
</feature>
<dbReference type="AlphaFoldDB" id="A0A371GRL7"/>
<evidence type="ECO:0000313" key="2">
    <source>
        <dbReference type="Proteomes" id="UP000257109"/>
    </source>
</evidence>
<dbReference type="Proteomes" id="UP000257109">
    <property type="component" value="Unassembled WGS sequence"/>
</dbReference>
<keyword evidence="2" id="KW-1185">Reference proteome</keyword>
<protein>
    <submittedName>
        <fullName evidence="1">Uncharacterized protein</fullName>
    </submittedName>
</protein>
<organism evidence="1 2">
    <name type="scientific">Mucuna pruriens</name>
    <name type="common">Velvet bean</name>
    <name type="synonym">Dolichos pruriens</name>
    <dbReference type="NCBI Taxonomy" id="157652"/>
    <lineage>
        <taxon>Eukaryota</taxon>
        <taxon>Viridiplantae</taxon>
        <taxon>Streptophyta</taxon>
        <taxon>Embryophyta</taxon>
        <taxon>Tracheophyta</taxon>
        <taxon>Spermatophyta</taxon>
        <taxon>Magnoliopsida</taxon>
        <taxon>eudicotyledons</taxon>
        <taxon>Gunneridae</taxon>
        <taxon>Pentapetalae</taxon>
        <taxon>rosids</taxon>
        <taxon>fabids</taxon>
        <taxon>Fabales</taxon>
        <taxon>Fabaceae</taxon>
        <taxon>Papilionoideae</taxon>
        <taxon>50 kb inversion clade</taxon>
        <taxon>NPAAA clade</taxon>
        <taxon>indigoferoid/millettioid clade</taxon>
        <taxon>Phaseoleae</taxon>
        <taxon>Mucuna</taxon>
    </lineage>
</organism>